<protein>
    <submittedName>
        <fullName evidence="1">Uncharacterized protein</fullName>
    </submittedName>
</protein>
<reference evidence="1" key="1">
    <citation type="submission" date="2019-03" db="EMBL/GenBank/DDBJ databases">
        <authorList>
            <person name="Hao L."/>
        </authorList>
    </citation>
    <scope>NUCLEOTIDE SEQUENCE</scope>
</reference>
<dbReference type="AlphaFoldDB" id="A0A485M3W7"/>
<gene>
    <name evidence="1" type="ORF">SCFA_340005</name>
</gene>
<sequence length="50" mass="5791">MKIIAYFLKVPANSCHKTKSGTKYRRHLVKDVRLGILQVVRFEPAKCFKA</sequence>
<evidence type="ECO:0000313" key="1">
    <source>
        <dbReference type="EMBL" id="VFU16663.1"/>
    </source>
</evidence>
<proteinExistence type="predicted"/>
<name>A0A485M3W7_9ZZZZ</name>
<dbReference type="EMBL" id="CAADRN010000268">
    <property type="protein sequence ID" value="VFU16663.1"/>
    <property type="molecule type" value="Genomic_DNA"/>
</dbReference>
<organism evidence="1">
    <name type="scientific">anaerobic digester metagenome</name>
    <dbReference type="NCBI Taxonomy" id="1263854"/>
    <lineage>
        <taxon>unclassified sequences</taxon>
        <taxon>metagenomes</taxon>
        <taxon>ecological metagenomes</taxon>
    </lineage>
</organism>
<accession>A0A485M3W7</accession>